<dbReference type="Gene3D" id="1.10.10.10">
    <property type="entry name" value="Winged helix-like DNA-binding domain superfamily/Winged helix DNA-binding domain"/>
    <property type="match status" value="1"/>
</dbReference>
<evidence type="ECO:0000313" key="2">
    <source>
        <dbReference type="Proteomes" id="UP000593766"/>
    </source>
</evidence>
<dbReference type="RefSeq" id="WP_193436725.1">
    <property type="nucleotide sequence ID" value="NZ_CP063144.1"/>
</dbReference>
<dbReference type="GeneID" id="59454394"/>
<dbReference type="KEGG" id="tcs:IMZ38_03210"/>
<keyword evidence="2" id="KW-1185">Reference proteome</keyword>
<dbReference type="InterPro" id="IPR036388">
    <property type="entry name" value="WH-like_DNA-bd_sf"/>
</dbReference>
<dbReference type="Proteomes" id="UP000593766">
    <property type="component" value="Chromosome"/>
</dbReference>
<organism evidence="1 2">
    <name type="scientific">Thermosphaera chiliense</name>
    <dbReference type="NCBI Taxonomy" id="3402707"/>
    <lineage>
        <taxon>Archaea</taxon>
        <taxon>Thermoproteota</taxon>
        <taxon>Thermoprotei</taxon>
        <taxon>Desulfurococcales</taxon>
        <taxon>Desulfurococcaceae</taxon>
        <taxon>Thermosphaera</taxon>
    </lineage>
</organism>
<gene>
    <name evidence="1" type="ORF">IMZ38_03210</name>
</gene>
<dbReference type="OrthoDB" id="377512at2157"/>
<proteinExistence type="predicted"/>
<sequence length="199" mass="22031">MSLQCSDFIEALRALRNVQGFSELTLLQVLLAHSWKGLGRVGASKVLKMSERRVRKIIEYLRVRGLIDDSGGVIEESLKKLFNTLEIKTISNNKGFHITAYAPLSTHLLEMAASRIVDLRDYLVIGTGSSSSIWMIGVSLGSARGIIFPRVPADYVSKILEGDSWVELENSLVVVWRVYEGIRSDSVVIHSLAQLCASP</sequence>
<protein>
    <submittedName>
        <fullName evidence="1">Uncharacterized protein</fullName>
    </submittedName>
</protein>
<dbReference type="EMBL" id="CP063144">
    <property type="protein sequence ID" value="QOR94929.1"/>
    <property type="molecule type" value="Genomic_DNA"/>
</dbReference>
<name>A0A7M1USG6_9CREN</name>
<dbReference type="AlphaFoldDB" id="A0A7M1USG6"/>
<reference evidence="1 2" key="1">
    <citation type="submission" date="2020-10" db="EMBL/GenBank/DDBJ databases">
        <title>Complete genome sequence of Thermosphaera aggregans strain 3507.</title>
        <authorList>
            <person name="Zayulina K.S."/>
            <person name="Elcheninov A.G."/>
            <person name="Toshchakov S.V."/>
            <person name="Kublanov I.V."/>
            <person name="Kochetkova T.V."/>
        </authorList>
    </citation>
    <scope>NUCLEOTIDE SEQUENCE [LARGE SCALE GENOMIC DNA]</scope>
    <source>
        <strain evidence="1 2">3507</strain>
    </source>
</reference>
<evidence type="ECO:0000313" key="1">
    <source>
        <dbReference type="EMBL" id="QOR94929.1"/>
    </source>
</evidence>
<accession>A0A7M1USG6</accession>